<organism evidence="1">
    <name type="scientific">Timema tahoe</name>
    <dbReference type="NCBI Taxonomy" id="61484"/>
    <lineage>
        <taxon>Eukaryota</taxon>
        <taxon>Metazoa</taxon>
        <taxon>Ecdysozoa</taxon>
        <taxon>Arthropoda</taxon>
        <taxon>Hexapoda</taxon>
        <taxon>Insecta</taxon>
        <taxon>Pterygota</taxon>
        <taxon>Neoptera</taxon>
        <taxon>Polyneoptera</taxon>
        <taxon>Phasmatodea</taxon>
        <taxon>Timematodea</taxon>
        <taxon>Timematoidea</taxon>
        <taxon>Timematidae</taxon>
        <taxon>Timema</taxon>
    </lineage>
</organism>
<dbReference type="EMBL" id="OE002691">
    <property type="protein sequence ID" value="CAD7459153.1"/>
    <property type="molecule type" value="Genomic_DNA"/>
</dbReference>
<name>A0A7R9IIT3_9NEOP</name>
<proteinExistence type="predicted"/>
<protein>
    <submittedName>
        <fullName evidence="1">Uncharacterized protein</fullName>
    </submittedName>
</protein>
<evidence type="ECO:0000313" key="1">
    <source>
        <dbReference type="EMBL" id="CAD7459153.1"/>
    </source>
</evidence>
<dbReference type="AlphaFoldDB" id="A0A7R9IIT3"/>
<sequence>MYRLSLVELQKQTQLKQDQTLGSPTSVSRVKVDISSGCCNRKLGHTSVVAGSIQGSGAWRWSRTGAILDSRNKGRRTEWIRDPQLRGRLTNCLDKLLDT</sequence>
<reference evidence="1" key="1">
    <citation type="submission" date="2020-11" db="EMBL/GenBank/DDBJ databases">
        <authorList>
            <person name="Tran Van P."/>
        </authorList>
    </citation>
    <scope>NUCLEOTIDE SEQUENCE</scope>
</reference>
<accession>A0A7R9IIT3</accession>
<gene>
    <name evidence="1" type="ORF">TTEB3V08_LOCUS7118</name>
</gene>